<dbReference type="InParanoid" id="A0A316VDQ1"/>
<reference evidence="2 3" key="1">
    <citation type="journal article" date="2018" name="Mol. Biol. Evol.">
        <title>Broad Genomic Sampling Reveals a Smut Pathogenic Ancestry of the Fungal Clade Ustilaginomycotina.</title>
        <authorList>
            <person name="Kijpornyongpan T."/>
            <person name="Mondo S.J."/>
            <person name="Barry K."/>
            <person name="Sandor L."/>
            <person name="Lee J."/>
            <person name="Lipzen A."/>
            <person name="Pangilinan J."/>
            <person name="LaButti K."/>
            <person name="Hainaut M."/>
            <person name="Henrissat B."/>
            <person name="Grigoriev I.V."/>
            <person name="Spatafora J.W."/>
            <person name="Aime M.C."/>
        </authorList>
    </citation>
    <scope>NUCLEOTIDE SEQUENCE [LARGE SCALE GENOMIC DNA]</scope>
    <source>
        <strain evidence="2 3">MCA 3882</strain>
    </source>
</reference>
<dbReference type="Proteomes" id="UP000245771">
    <property type="component" value="Unassembled WGS sequence"/>
</dbReference>
<name>A0A316VDQ1_9BASI</name>
<evidence type="ECO:0000313" key="3">
    <source>
        <dbReference type="Proteomes" id="UP000245771"/>
    </source>
</evidence>
<evidence type="ECO:0000256" key="1">
    <source>
        <dbReference type="SAM" id="MobiDB-lite"/>
    </source>
</evidence>
<keyword evidence="3" id="KW-1185">Reference proteome</keyword>
<evidence type="ECO:0008006" key="4">
    <source>
        <dbReference type="Google" id="ProtNLM"/>
    </source>
</evidence>
<organism evidence="2 3">
    <name type="scientific">Meira miltonrushii</name>
    <dbReference type="NCBI Taxonomy" id="1280837"/>
    <lineage>
        <taxon>Eukaryota</taxon>
        <taxon>Fungi</taxon>
        <taxon>Dikarya</taxon>
        <taxon>Basidiomycota</taxon>
        <taxon>Ustilaginomycotina</taxon>
        <taxon>Exobasidiomycetes</taxon>
        <taxon>Exobasidiales</taxon>
        <taxon>Brachybasidiaceae</taxon>
        <taxon>Meira</taxon>
    </lineage>
</organism>
<dbReference type="AlphaFoldDB" id="A0A316VDQ1"/>
<dbReference type="GeneID" id="37022685"/>
<evidence type="ECO:0000313" key="2">
    <source>
        <dbReference type="EMBL" id="PWN35807.1"/>
    </source>
</evidence>
<dbReference type="EMBL" id="KZ819603">
    <property type="protein sequence ID" value="PWN35807.1"/>
    <property type="molecule type" value="Genomic_DNA"/>
</dbReference>
<sequence>MAIHSLQSKGDGPPSAIEARLLETRRKLVGLAKPADPLTTENAAGPSTITHPFYDNHSRNFDRSSIQSTIADLQKGLKSFLSDASRENSSDASNVYPSNGTDFTIAVGAEGGTDTEALKKSNDRKSLLVSLLREQSNHSLAVSRIRDDLDSLIGGEEMKSVASLEALMICALSLEDNVANSWPTNNLEDASKGLDDAVHAFESIAKEMQLESFADQHESSSISGTEQQRRAKEYTITFAARILVIDVDLTLEQDNQIWVPKSKVRISYATDSSNGNDANRFRNANLAELLGKDVQAIAAAIFGCTEGDRRKDAARHLGRLQSTVKALKRLDDLSETVTVSGYPDLFALMEDIGTEKLSNCISSSNTNDKIISRQHDGYSYATILLHGSTTSELREEAESKTYMLRLDIGNSTLIADANTDDDEMKLPKLQTSKEDPSLQFLIRLEPALGIGLQDVRRISKIIGLEPKEGLAKSNTYSQDDNLVKRIGLFRLAQTQFSQIEVEEEEEAVYVNCIPIASFKQLSEILPILQEQVILNEITSSIQAGAGQNDEEQLTTQSAKVSFNRSENRKPIIRIRIDLEGEPSKTLSVSLQRLDEEWLLEGGLADNDGNTIQTLTTKDATHIAALLEQPKSGLRGAIESLREWAAEGAFESSAPVVKRLKRRSSEAGLSEGNADSVRPTNRPRNEDA</sequence>
<protein>
    <recommendedName>
        <fullName evidence="4">Mediator of RNA polymerase II transcription subunit 1</fullName>
    </recommendedName>
</protein>
<feature type="region of interest" description="Disordered" evidence="1">
    <location>
        <begin position="660"/>
        <end position="687"/>
    </location>
</feature>
<proteinExistence type="predicted"/>
<accession>A0A316VDQ1</accession>
<dbReference type="RefSeq" id="XP_025356109.1">
    <property type="nucleotide sequence ID" value="XM_025500904.1"/>
</dbReference>
<dbReference type="OrthoDB" id="10365529at2759"/>
<gene>
    <name evidence="2" type="ORF">FA14DRAFT_179175</name>
</gene>